<feature type="compositionally biased region" description="Low complexity" evidence="1">
    <location>
        <begin position="1"/>
        <end position="15"/>
    </location>
</feature>
<feature type="region of interest" description="Disordered" evidence="1">
    <location>
        <begin position="1"/>
        <end position="26"/>
    </location>
</feature>
<protein>
    <submittedName>
        <fullName evidence="2">Uncharacterized protein</fullName>
    </submittedName>
</protein>
<dbReference type="Proteomes" id="UP001222325">
    <property type="component" value="Unassembled WGS sequence"/>
</dbReference>
<comment type="caution">
    <text evidence="2">The sequence shown here is derived from an EMBL/GenBank/DDBJ whole genome shotgun (WGS) entry which is preliminary data.</text>
</comment>
<evidence type="ECO:0000256" key="1">
    <source>
        <dbReference type="SAM" id="MobiDB-lite"/>
    </source>
</evidence>
<evidence type="ECO:0000313" key="2">
    <source>
        <dbReference type="EMBL" id="KAJ7094708.1"/>
    </source>
</evidence>
<accession>A0AAD6UDQ8</accession>
<sequence length="274" mass="30200">MRHSPSQSDSPCSSGSGRGGGGIQWHCTRRVRPQRLQVLTPPLTRETPAPEARHRAVSSSSVSPRFPHFSFFLFPGSSLSCALSWCRRRRACVSRRMGYTACRRHAQAAYRYRASTDISRKRNSYVLIFCFSSFVSPTRSTHGGNGARTHRRHRPTRGSRDFHSSLLWAAWVGDERSFPEPSEGGDCPFPGAILERFGCHTPPAFAPLARIGTFCVCRGESDFCHSSSRVHGARSYKHGTLPPHPLALLKVGTGAPLAKMGWSDVTSASVMSNE</sequence>
<dbReference type="EMBL" id="JARJCN010000014">
    <property type="protein sequence ID" value="KAJ7094708.1"/>
    <property type="molecule type" value="Genomic_DNA"/>
</dbReference>
<feature type="region of interest" description="Disordered" evidence="1">
    <location>
        <begin position="38"/>
        <end position="61"/>
    </location>
</feature>
<reference evidence="2" key="1">
    <citation type="submission" date="2023-03" db="EMBL/GenBank/DDBJ databases">
        <title>Massive genome expansion in bonnet fungi (Mycena s.s.) driven by repeated elements and novel gene families across ecological guilds.</title>
        <authorList>
            <consortium name="Lawrence Berkeley National Laboratory"/>
            <person name="Harder C.B."/>
            <person name="Miyauchi S."/>
            <person name="Viragh M."/>
            <person name="Kuo A."/>
            <person name="Thoen E."/>
            <person name="Andreopoulos B."/>
            <person name="Lu D."/>
            <person name="Skrede I."/>
            <person name="Drula E."/>
            <person name="Henrissat B."/>
            <person name="Morin E."/>
            <person name="Kohler A."/>
            <person name="Barry K."/>
            <person name="LaButti K."/>
            <person name="Morin E."/>
            <person name="Salamov A."/>
            <person name="Lipzen A."/>
            <person name="Mereny Z."/>
            <person name="Hegedus B."/>
            <person name="Baldrian P."/>
            <person name="Stursova M."/>
            <person name="Weitz H."/>
            <person name="Taylor A."/>
            <person name="Grigoriev I.V."/>
            <person name="Nagy L.G."/>
            <person name="Martin F."/>
            <person name="Kauserud H."/>
        </authorList>
    </citation>
    <scope>NUCLEOTIDE SEQUENCE</scope>
    <source>
        <strain evidence="2">CBHHK173m</strain>
    </source>
</reference>
<keyword evidence="3" id="KW-1185">Reference proteome</keyword>
<proteinExistence type="predicted"/>
<name>A0AAD6UDQ8_9AGAR</name>
<gene>
    <name evidence="2" type="ORF">B0H15DRAFT_135888</name>
</gene>
<dbReference type="AlphaFoldDB" id="A0AAD6UDQ8"/>
<organism evidence="2 3">
    <name type="scientific">Mycena belliarum</name>
    <dbReference type="NCBI Taxonomy" id="1033014"/>
    <lineage>
        <taxon>Eukaryota</taxon>
        <taxon>Fungi</taxon>
        <taxon>Dikarya</taxon>
        <taxon>Basidiomycota</taxon>
        <taxon>Agaricomycotina</taxon>
        <taxon>Agaricomycetes</taxon>
        <taxon>Agaricomycetidae</taxon>
        <taxon>Agaricales</taxon>
        <taxon>Marasmiineae</taxon>
        <taxon>Mycenaceae</taxon>
        <taxon>Mycena</taxon>
    </lineage>
</organism>
<evidence type="ECO:0000313" key="3">
    <source>
        <dbReference type="Proteomes" id="UP001222325"/>
    </source>
</evidence>